<evidence type="ECO:0000313" key="1">
    <source>
        <dbReference type="EMBL" id="ABV76536.1"/>
    </source>
</evidence>
<dbReference type="EMBL" id="CP000848">
    <property type="protein sequence ID" value="ABV76536.1"/>
    <property type="molecule type" value="Genomic_DNA"/>
</dbReference>
<dbReference type="AlphaFoldDB" id="A0A0H3AY93"/>
<keyword evidence="1" id="KW-0689">Ribosomal protein</keyword>
<accession>A0A0H3AY93</accession>
<evidence type="ECO:0000313" key="2">
    <source>
        <dbReference type="Proteomes" id="UP000006832"/>
    </source>
</evidence>
<organism evidence="1 2">
    <name type="scientific">Rickettsia rickettsii (strain Sheila Smith)</name>
    <dbReference type="NCBI Taxonomy" id="392021"/>
    <lineage>
        <taxon>Bacteria</taxon>
        <taxon>Pseudomonadati</taxon>
        <taxon>Pseudomonadota</taxon>
        <taxon>Alphaproteobacteria</taxon>
        <taxon>Rickettsiales</taxon>
        <taxon>Rickettsiaceae</taxon>
        <taxon>Rickettsieae</taxon>
        <taxon>Rickettsia</taxon>
        <taxon>spotted fever group</taxon>
    </lineage>
</organism>
<dbReference type="GO" id="GO:0005840">
    <property type="term" value="C:ribosome"/>
    <property type="evidence" value="ECO:0007669"/>
    <property type="project" value="UniProtKB-KW"/>
</dbReference>
<gene>
    <name evidence="1" type="primary">rpsU</name>
    <name evidence="1" type="ordered locus">A1G_05215</name>
</gene>
<name>A0A0H3AY93_RICRS</name>
<dbReference type="Proteomes" id="UP000006832">
    <property type="component" value="Chromosome"/>
</dbReference>
<dbReference type="HOGENOM" id="CLU_3410094_0_0_5"/>
<keyword evidence="1" id="KW-0687">Ribonucleoprotein</keyword>
<proteinExistence type="predicted"/>
<dbReference type="KEGG" id="rri:A1G_05215"/>
<sequence>MNKIANNFHTKYKARNINIASFFYCHLVA</sequence>
<protein>
    <submittedName>
        <fullName evidence="1">30S ribosomal protein S21</fullName>
    </submittedName>
</protein>
<reference evidence="2" key="1">
    <citation type="submission" date="2007-09" db="EMBL/GenBank/DDBJ databases">
        <title>Complete genome sequence of Rickettsia rickettsii.</title>
        <authorList>
            <person name="Madan A."/>
            <person name="Fahey J."/>
            <person name="Helton E."/>
            <person name="Ketteman M."/>
            <person name="Madan A."/>
            <person name="Rodrigues S."/>
            <person name="Sanchez A."/>
            <person name="Dasch G."/>
            <person name="Eremeeva M."/>
        </authorList>
    </citation>
    <scope>NUCLEOTIDE SEQUENCE [LARGE SCALE GENOMIC DNA]</scope>
    <source>
        <strain evidence="2">Sheila Smith</strain>
    </source>
</reference>